<evidence type="ECO:0000313" key="4">
    <source>
        <dbReference type="EMBL" id="CAL0308368.1"/>
    </source>
</evidence>
<keyword evidence="2" id="KW-0067">ATP-binding</keyword>
<dbReference type="AlphaFoldDB" id="A0AAV1WGP1"/>
<feature type="transmembrane region" description="Helical" evidence="3">
    <location>
        <begin position="25"/>
        <end position="42"/>
    </location>
</feature>
<keyword evidence="3" id="KW-0812">Transmembrane</keyword>
<dbReference type="GO" id="GO:0004066">
    <property type="term" value="F:asparagine synthase (glutamine-hydrolyzing) activity"/>
    <property type="evidence" value="ECO:0007669"/>
    <property type="project" value="TreeGrafter"/>
</dbReference>
<dbReference type="InterPro" id="IPR050795">
    <property type="entry name" value="Asn_Synthetase"/>
</dbReference>
<evidence type="ECO:0000256" key="2">
    <source>
        <dbReference type="ARBA" id="ARBA00022840"/>
    </source>
</evidence>
<dbReference type="GO" id="GO:0005829">
    <property type="term" value="C:cytosol"/>
    <property type="evidence" value="ECO:0007669"/>
    <property type="project" value="TreeGrafter"/>
</dbReference>
<reference evidence="4 5" key="1">
    <citation type="submission" date="2024-03" db="EMBL/GenBank/DDBJ databases">
        <authorList>
            <person name="Martinez-Hernandez J."/>
        </authorList>
    </citation>
    <scope>NUCLEOTIDE SEQUENCE [LARGE SCALE GENOMIC DNA]</scope>
</reference>
<keyword evidence="3" id="KW-1133">Transmembrane helix</keyword>
<keyword evidence="5" id="KW-1185">Reference proteome</keyword>
<name>A0AAV1WGP1_LUPLU</name>
<keyword evidence="3" id="KW-0472">Membrane</keyword>
<organism evidence="4 5">
    <name type="scientific">Lupinus luteus</name>
    <name type="common">European yellow lupine</name>
    <dbReference type="NCBI Taxonomy" id="3873"/>
    <lineage>
        <taxon>Eukaryota</taxon>
        <taxon>Viridiplantae</taxon>
        <taxon>Streptophyta</taxon>
        <taxon>Embryophyta</taxon>
        <taxon>Tracheophyta</taxon>
        <taxon>Spermatophyta</taxon>
        <taxon>Magnoliopsida</taxon>
        <taxon>eudicotyledons</taxon>
        <taxon>Gunneridae</taxon>
        <taxon>Pentapetalae</taxon>
        <taxon>rosids</taxon>
        <taxon>fabids</taxon>
        <taxon>Fabales</taxon>
        <taxon>Fabaceae</taxon>
        <taxon>Papilionoideae</taxon>
        <taxon>50 kb inversion clade</taxon>
        <taxon>genistoids sensu lato</taxon>
        <taxon>core genistoids</taxon>
        <taxon>Genisteae</taxon>
        <taxon>Lupinus</taxon>
    </lineage>
</organism>
<accession>A0AAV1WGP1</accession>
<proteinExistence type="predicted"/>
<dbReference type="GO" id="GO:0005524">
    <property type="term" value="F:ATP binding"/>
    <property type="evidence" value="ECO:0007669"/>
    <property type="project" value="UniProtKB-KW"/>
</dbReference>
<protein>
    <submittedName>
        <fullName evidence="4">Uncharacterized protein</fullName>
    </submittedName>
</protein>
<dbReference type="PANTHER" id="PTHR11772:SF48">
    <property type="entry name" value="ASPARAGINE SYNTHETASE [GLUTAMINE-HYDROLYZING] 1"/>
    <property type="match status" value="1"/>
</dbReference>
<evidence type="ECO:0000256" key="1">
    <source>
        <dbReference type="ARBA" id="ARBA00022741"/>
    </source>
</evidence>
<dbReference type="PANTHER" id="PTHR11772">
    <property type="entry name" value="ASPARAGINE SYNTHETASE"/>
    <property type="match status" value="1"/>
</dbReference>
<comment type="caution">
    <text evidence="4">The sequence shown here is derived from an EMBL/GenBank/DDBJ whole genome shotgun (WGS) entry which is preliminary data.</text>
</comment>
<dbReference type="Proteomes" id="UP001497480">
    <property type="component" value="Unassembled WGS sequence"/>
</dbReference>
<dbReference type="EMBL" id="CAXHTB010000006">
    <property type="protein sequence ID" value="CAL0308368.1"/>
    <property type="molecule type" value="Genomic_DNA"/>
</dbReference>
<evidence type="ECO:0000313" key="5">
    <source>
        <dbReference type="Proteomes" id="UP001497480"/>
    </source>
</evidence>
<sequence>MCCLFVHSVAGVVEGLLEIFGLRQGWHALFIMVGLIFANTLVRHHILYGQKEQFSDGVGYGWIDGLKAHAAKHVLQNSTRLTVPGGPSVVCSTAKAIEWDTGWSKIP</sequence>
<keyword evidence="1" id="KW-0547">Nucleotide-binding</keyword>
<evidence type="ECO:0000256" key="3">
    <source>
        <dbReference type="SAM" id="Phobius"/>
    </source>
</evidence>
<gene>
    <name evidence="4" type="ORF">LLUT_LOCUS9428</name>
</gene>
<dbReference type="GO" id="GO:0006529">
    <property type="term" value="P:asparagine biosynthetic process"/>
    <property type="evidence" value="ECO:0007669"/>
    <property type="project" value="TreeGrafter"/>
</dbReference>